<gene>
    <name evidence="1" type="ORF">GNQ48_05330</name>
</gene>
<organism evidence="1 2">
    <name type="scientific">Pseudomonas aeruginosa</name>
    <dbReference type="NCBI Taxonomy" id="287"/>
    <lineage>
        <taxon>Bacteria</taxon>
        <taxon>Pseudomonadati</taxon>
        <taxon>Pseudomonadota</taxon>
        <taxon>Gammaproteobacteria</taxon>
        <taxon>Pseudomonadales</taxon>
        <taxon>Pseudomonadaceae</taxon>
        <taxon>Pseudomonas</taxon>
    </lineage>
</organism>
<evidence type="ECO:0000313" key="1">
    <source>
        <dbReference type="EMBL" id="MUI34420.1"/>
    </source>
</evidence>
<name>A0A509JHD1_PSEAI</name>
<comment type="caution">
    <text evidence="1">The sequence shown here is derived from an EMBL/GenBank/DDBJ whole genome shotgun (WGS) entry which is preliminary data.</text>
</comment>
<sequence length="74" mass="8766">MDVEETPFEMPDLSSPPPMMPWRDFANWIRMGDRHDVVWGWIRNGYIPSQKYGKHMMVNLTALNSQLLEKGERM</sequence>
<reference evidence="1 2" key="1">
    <citation type="submission" date="2019-11" db="EMBL/GenBank/DDBJ databases">
        <title>Genomes of ocular Pseudomonas aeruginosa isolates.</title>
        <authorList>
            <person name="Khan M."/>
            <person name="Rice S.A."/>
            <person name="Willcox M.D.P."/>
            <person name="Stapleton F."/>
        </authorList>
    </citation>
    <scope>NUCLEOTIDE SEQUENCE [LARGE SCALE GENOMIC DNA]</scope>
    <source>
        <strain evidence="1 2">PA221</strain>
    </source>
</reference>
<evidence type="ECO:0000313" key="2">
    <source>
        <dbReference type="Proteomes" id="UP000433532"/>
    </source>
</evidence>
<dbReference type="GO" id="GO:0003677">
    <property type="term" value="F:DNA binding"/>
    <property type="evidence" value="ECO:0007669"/>
    <property type="project" value="UniProtKB-KW"/>
</dbReference>
<dbReference type="EMBL" id="WOAD01000002">
    <property type="protein sequence ID" value="MUI34420.1"/>
    <property type="molecule type" value="Genomic_DNA"/>
</dbReference>
<dbReference type="Proteomes" id="UP000433532">
    <property type="component" value="Unassembled WGS sequence"/>
</dbReference>
<dbReference type="RefSeq" id="WP_021263828.1">
    <property type="nucleotide sequence ID" value="NZ_BBQK01000013.1"/>
</dbReference>
<proteinExistence type="predicted"/>
<protein>
    <submittedName>
        <fullName evidence="1">DNA-binding protein</fullName>
    </submittedName>
</protein>
<dbReference type="AlphaFoldDB" id="A0A509JHD1"/>
<accession>A0A509JHD1</accession>
<keyword evidence="1" id="KW-0238">DNA-binding</keyword>